<dbReference type="GO" id="GO:0016987">
    <property type="term" value="F:sigma factor activity"/>
    <property type="evidence" value="ECO:0007669"/>
    <property type="project" value="UniProtKB-KW"/>
</dbReference>
<evidence type="ECO:0000259" key="5">
    <source>
        <dbReference type="Pfam" id="PF04542"/>
    </source>
</evidence>
<name>A0A6I3JCU1_9ACTN</name>
<dbReference type="SUPFAM" id="SSF88946">
    <property type="entry name" value="Sigma2 domain of RNA polymerase sigma factors"/>
    <property type="match status" value="1"/>
</dbReference>
<dbReference type="Gene3D" id="1.10.1740.10">
    <property type="match status" value="1"/>
</dbReference>
<evidence type="ECO:0000313" key="8">
    <source>
        <dbReference type="Proteomes" id="UP000433406"/>
    </source>
</evidence>
<proteinExistence type="inferred from homology"/>
<dbReference type="GO" id="GO:0003677">
    <property type="term" value="F:DNA binding"/>
    <property type="evidence" value="ECO:0007669"/>
    <property type="project" value="InterPro"/>
</dbReference>
<accession>A0A6I3JCU1</accession>
<dbReference type="InterPro" id="IPR014284">
    <property type="entry name" value="RNA_pol_sigma-70_dom"/>
</dbReference>
<dbReference type="Gene3D" id="1.10.10.10">
    <property type="entry name" value="Winged helix-like DNA-binding domain superfamily/Winged helix DNA-binding domain"/>
    <property type="match status" value="1"/>
</dbReference>
<dbReference type="AlphaFoldDB" id="A0A6I3JCU1"/>
<evidence type="ECO:0000256" key="4">
    <source>
        <dbReference type="ARBA" id="ARBA00023163"/>
    </source>
</evidence>
<comment type="caution">
    <text evidence="7">The sequence shown here is derived from an EMBL/GenBank/DDBJ whole genome shotgun (WGS) entry which is preliminary data.</text>
</comment>
<dbReference type="InterPro" id="IPR013324">
    <property type="entry name" value="RNA_pol_sigma_r3/r4-like"/>
</dbReference>
<keyword evidence="4" id="KW-0804">Transcription</keyword>
<comment type="similarity">
    <text evidence="1">Belongs to the sigma-70 factor family. ECF subfamily.</text>
</comment>
<reference evidence="7 8" key="1">
    <citation type="submission" date="2019-10" db="EMBL/GenBank/DDBJ databases">
        <title>Nocardioides novel species isolated from the excrement of Marmot.</title>
        <authorList>
            <person name="Zhang G."/>
        </authorList>
    </citation>
    <scope>NUCLEOTIDE SEQUENCE [LARGE SCALE GENOMIC DNA]</scope>
    <source>
        <strain evidence="8">zg-579</strain>
    </source>
</reference>
<dbReference type="CDD" id="cd06171">
    <property type="entry name" value="Sigma70_r4"/>
    <property type="match status" value="1"/>
</dbReference>
<dbReference type="InterPro" id="IPR007627">
    <property type="entry name" value="RNA_pol_sigma70_r2"/>
</dbReference>
<keyword evidence="8" id="KW-1185">Reference proteome</keyword>
<evidence type="ECO:0000313" key="7">
    <source>
        <dbReference type="EMBL" id="MTB95938.1"/>
    </source>
</evidence>
<dbReference type="InterPro" id="IPR036388">
    <property type="entry name" value="WH-like_DNA-bd_sf"/>
</dbReference>
<dbReference type="PANTHER" id="PTHR43133">
    <property type="entry name" value="RNA POLYMERASE ECF-TYPE SIGMA FACTO"/>
    <property type="match status" value="1"/>
</dbReference>
<dbReference type="NCBIfam" id="TIGR02937">
    <property type="entry name" value="sigma70-ECF"/>
    <property type="match status" value="1"/>
</dbReference>
<evidence type="ECO:0000259" key="6">
    <source>
        <dbReference type="Pfam" id="PF08281"/>
    </source>
</evidence>
<keyword evidence="2" id="KW-0805">Transcription regulation</keyword>
<dbReference type="Pfam" id="PF04542">
    <property type="entry name" value="Sigma70_r2"/>
    <property type="match status" value="1"/>
</dbReference>
<dbReference type="GO" id="GO:0006352">
    <property type="term" value="P:DNA-templated transcription initiation"/>
    <property type="evidence" value="ECO:0007669"/>
    <property type="project" value="InterPro"/>
</dbReference>
<dbReference type="InterPro" id="IPR013325">
    <property type="entry name" value="RNA_pol_sigma_r2"/>
</dbReference>
<evidence type="ECO:0000256" key="1">
    <source>
        <dbReference type="ARBA" id="ARBA00010641"/>
    </source>
</evidence>
<dbReference type="InterPro" id="IPR039425">
    <property type="entry name" value="RNA_pol_sigma-70-like"/>
</dbReference>
<evidence type="ECO:0000256" key="2">
    <source>
        <dbReference type="ARBA" id="ARBA00023015"/>
    </source>
</evidence>
<organism evidence="7 8">
    <name type="scientific">Nocardioides marmotae</name>
    <dbReference type="NCBI Taxonomy" id="2663857"/>
    <lineage>
        <taxon>Bacteria</taxon>
        <taxon>Bacillati</taxon>
        <taxon>Actinomycetota</taxon>
        <taxon>Actinomycetes</taxon>
        <taxon>Propionibacteriales</taxon>
        <taxon>Nocardioidaceae</taxon>
        <taxon>Nocardioides</taxon>
    </lineage>
</organism>
<dbReference type="InterPro" id="IPR013249">
    <property type="entry name" value="RNA_pol_sigma70_r4_t2"/>
</dbReference>
<dbReference type="PANTHER" id="PTHR43133:SF25">
    <property type="entry name" value="RNA POLYMERASE SIGMA FACTOR RFAY-RELATED"/>
    <property type="match status" value="1"/>
</dbReference>
<sequence length="212" mass="23182">MQTNPHFPGELARGSEDWPASLDEAPCEGGAVAGEEQDRRARFEAMAPALVEPLRRFLARRTDPATADDVLSETLLVCWRRLEEVPAEPLPWAYGVARNALANAERSARRQRRVAAKVAVLDPPAQATTGPGEGEGDVPLDEALAALRPDEAELLRLWAWEQLGPSEIATVLGLTPNAVSIRLHRARQKLREELRKIDAAAGHEGSRGRSRP</sequence>
<dbReference type="Pfam" id="PF08281">
    <property type="entry name" value="Sigma70_r4_2"/>
    <property type="match status" value="1"/>
</dbReference>
<evidence type="ECO:0000256" key="3">
    <source>
        <dbReference type="ARBA" id="ARBA00023082"/>
    </source>
</evidence>
<protein>
    <submittedName>
        <fullName evidence="7">Sigma-70 family RNA polymerase sigma factor</fullName>
    </submittedName>
</protein>
<keyword evidence="3" id="KW-0731">Sigma factor</keyword>
<gene>
    <name evidence="7" type="ORF">GGQ22_12695</name>
</gene>
<dbReference type="EMBL" id="WLCI01000013">
    <property type="protein sequence ID" value="MTB95938.1"/>
    <property type="molecule type" value="Genomic_DNA"/>
</dbReference>
<dbReference type="SUPFAM" id="SSF88659">
    <property type="entry name" value="Sigma3 and sigma4 domains of RNA polymerase sigma factors"/>
    <property type="match status" value="1"/>
</dbReference>
<feature type="domain" description="RNA polymerase sigma factor 70 region 4 type 2" evidence="6">
    <location>
        <begin position="140"/>
        <end position="190"/>
    </location>
</feature>
<feature type="domain" description="RNA polymerase sigma-70 region 2" evidence="5">
    <location>
        <begin position="50"/>
        <end position="110"/>
    </location>
</feature>
<dbReference type="Proteomes" id="UP000433406">
    <property type="component" value="Unassembled WGS sequence"/>
</dbReference>